<feature type="domain" description="Peptidase S8/S53" evidence="6">
    <location>
        <begin position="26"/>
        <end position="328"/>
    </location>
</feature>
<evidence type="ECO:0000256" key="1">
    <source>
        <dbReference type="ARBA" id="ARBA00011073"/>
    </source>
</evidence>
<dbReference type="CDD" id="cd00306">
    <property type="entry name" value="Peptidases_S8_S53"/>
    <property type="match status" value="1"/>
</dbReference>
<dbReference type="InterPro" id="IPR036852">
    <property type="entry name" value="Peptidase_S8/S53_dom_sf"/>
</dbReference>
<dbReference type="GO" id="GO:0004252">
    <property type="term" value="F:serine-type endopeptidase activity"/>
    <property type="evidence" value="ECO:0007669"/>
    <property type="project" value="InterPro"/>
</dbReference>
<proteinExistence type="inferred from homology"/>
<dbReference type="GO" id="GO:0006508">
    <property type="term" value="P:proteolysis"/>
    <property type="evidence" value="ECO:0007669"/>
    <property type="project" value="UniProtKB-KW"/>
</dbReference>
<dbReference type="EMBL" id="FOFD01000010">
    <property type="protein sequence ID" value="SER90866.1"/>
    <property type="molecule type" value="Genomic_DNA"/>
</dbReference>
<sequence length="364" mass="39113">MRRSVCSNYIDLCEIPSFSGLEVNASVAIIDSVYNLPEEFEEHIDSDRTEDFVGRPGLDDTTGHGTTVSNILYAFSRNVEFNFYRAVRETGTVLQRDLLKAIGRAHQTHDTDIINLSLGYDHSHDGVSCDMPNEPCKVREAAKRAIDDGITVVAAAGNADESDEAENDEGVCCPALLNEVISVGGMFPVCTATAEEEHTSTTVGPNTRMLPPFAGWIHTGDPSEVISPLCTGLGCSPTENCGGNLAITEWGGNVDHEPSEIDVLAPGTFPLRNLDGEPDITEGTSFAVPVVTAVVAEITAFLKAHDEAVLPTQIQAALANTAEEVQHGDGLYLQGASALKRISSRKDLRGNFTRRPDDLGFDHT</sequence>
<protein>
    <submittedName>
        <fullName evidence="7">Subtilase family protein</fullName>
    </submittedName>
</protein>
<dbReference type="PROSITE" id="PS51892">
    <property type="entry name" value="SUBTILASE"/>
    <property type="match status" value="1"/>
</dbReference>
<evidence type="ECO:0000256" key="3">
    <source>
        <dbReference type="ARBA" id="ARBA00022801"/>
    </source>
</evidence>
<dbReference type="InterPro" id="IPR050131">
    <property type="entry name" value="Peptidase_S8_subtilisin-like"/>
</dbReference>
<keyword evidence="4" id="KW-0720">Serine protease</keyword>
<dbReference type="Proteomes" id="UP000199114">
    <property type="component" value="Unassembled WGS sequence"/>
</dbReference>
<dbReference type="Pfam" id="PF00082">
    <property type="entry name" value="Peptidase_S8"/>
    <property type="match status" value="1"/>
</dbReference>
<dbReference type="AlphaFoldDB" id="A0A1H9T176"/>
<comment type="similarity">
    <text evidence="1 5">Belongs to the peptidase S8 family.</text>
</comment>
<dbReference type="SUPFAM" id="SSF52743">
    <property type="entry name" value="Subtilisin-like"/>
    <property type="match status" value="1"/>
</dbReference>
<name>A0A1H9T176_9EURY</name>
<evidence type="ECO:0000256" key="5">
    <source>
        <dbReference type="PROSITE-ProRule" id="PRU01240"/>
    </source>
</evidence>
<gene>
    <name evidence="7" type="ORF">SAMN04489841_0004</name>
</gene>
<keyword evidence="2" id="KW-0645">Protease</keyword>
<keyword evidence="3" id="KW-0378">Hydrolase</keyword>
<dbReference type="PANTHER" id="PTHR43806">
    <property type="entry name" value="PEPTIDASE S8"/>
    <property type="match status" value="1"/>
</dbReference>
<evidence type="ECO:0000313" key="8">
    <source>
        <dbReference type="Proteomes" id="UP000199114"/>
    </source>
</evidence>
<evidence type="ECO:0000256" key="2">
    <source>
        <dbReference type="ARBA" id="ARBA00022670"/>
    </source>
</evidence>
<evidence type="ECO:0000256" key="4">
    <source>
        <dbReference type="ARBA" id="ARBA00022825"/>
    </source>
</evidence>
<dbReference type="InterPro" id="IPR000209">
    <property type="entry name" value="Peptidase_S8/S53_dom"/>
</dbReference>
<evidence type="ECO:0000313" key="7">
    <source>
        <dbReference type="EMBL" id="SER90866.1"/>
    </source>
</evidence>
<dbReference type="Gene3D" id="3.40.50.200">
    <property type="entry name" value="Peptidase S8/S53 domain"/>
    <property type="match status" value="1"/>
</dbReference>
<keyword evidence="8" id="KW-1185">Reference proteome</keyword>
<comment type="caution">
    <text evidence="5">Lacks conserved residue(s) required for the propagation of feature annotation.</text>
</comment>
<organism evidence="7 8">
    <name type="scientific">Natrinema salaciae</name>
    <dbReference type="NCBI Taxonomy" id="1186196"/>
    <lineage>
        <taxon>Archaea</taxon>
        <taxon>Methanobacteriati</taxon>
        <taxon>Methanobacteriota</taxon>
        <taxon>Stenosarchaea group</taxon>
        <taxon>Halobacteria</taxon>
        <taxon>Halobacteriales</taxon>
        <taxon>Natrialbaceae</taxon>
        <taxon>Natrinema</taxon>
    </lineage>
</organism>
<reference evidence="8" key="1">
    <citation type="submission" date="2016-10" db="EMBL/GenBank/DDBJ databases">
        <authorList>
            <person name="Varghese N."/>
            <person name="Submissions S."/>
        </authorList>
    </citation>
    <scope>NUCLEOTIDE SEQUENCE [LARGE SCALE GENOMIC DNA]</scope>
    <source>
        <strain evidence="8">DSM 25055</strain>
    </source>
</reference>
<accession>A0A1H9T176</accession>
<dbReference type="PANTHER" id="PTHR43806:SF11">
    <property type="entry name" value="CEREVISIN-RELATED"/>
    <property type="match status" value="1"/>
</dbReference>
<evidence type="ECO:0000259" key="6">
    <source>
        <dbReference type="Pfam" id="PF00082"/>
    </source>
</evidence>